<name>A0A381TCP4_9ZZZZ</name>
<proteinExistence type="predicted"/>
<gene>
    <name evidence="7" type="ORF">METZ01_LOCUS65321</name>
</gene>
<sequence>MKYEVVGISKDDIKSHLGFKKKYKVPFQLLSDEKVQVQKKYGVWGMKSFLGKKFMGTIRSTIAINKHGKILRVWSNVRVKNHAQEVLDFVKSQK</sequence>
<reference evidence="7" key="1">
    <citation type="submission" date="2018-05" db="EMBL/GenBank/DDBJ databases">
        <authorList>
            <person name="Lanie J.A."/>
            <person name="Ng W.-L."/>
            <person name="Kazmierczak K.M."/>
            <person name="Andrzejewski T.M."/>
            <person name="Davidsen T.M."/>
            <person name="Wayne K.J."/>
            <person name="Tettelin H."/>
            <person name="Glass J.I."/>
            <person name="Rusch D."/>
            <person name="Podicherti R."/>
            <person name="Tsui H.-C.T."/>
            <person name="Winkler M.E."/>
        </authorList>
    </citation>
    <scope>NUCLEOTIDE SEQUENCE</scope>
</reference>
<evidence type="ECO:0000256" key="5">
    <source>
        <dbReference type="ARBA" id="ARBA00023284"/>
    </source>
</evidence>
<dbReference type="InterPro" id="IPR000866">
    <property type="entry name" value="AhpC/TSA"/>
</dbReference>
<dbReference type="GO" id="GO:0034599">
    <property type="term" value="P:cellular response to oxidative stress"/>
    <property type="evidence" value="ECO:0007669"/>
    <property type="project" value="TreeGrafter"/>
</dbReference>
<protein>
    <recommendedName>
        <fullName evidence="6">Alkyl hydroperoxide reductase subunit C/ Thiol specific antioxidant domain-containing protein</fullName>
    </recommendedName>
</protein>
<dbReference type="CDD" id="cd03017">
    <property type="entry name" value="PRX_BCP"/>
    <property type="match status" value="1"/>
</dbReference>
<keyword evidence="2" id="KW-0049">Antioxidant</keyword>
<organism evidence="7">
    <name type="scientific">marine metagenome</name>
    <dbReference type="NCBI Taxonomy" id="408172"/>
    <lineage>
        <taxon>unclassified sequences</taxon>
        <taxon>metagenomes</taxon>
        <taxon>ecological metagenomes</taxon>
    </lineage>
</organism>
<evidence type="ECO:0000256" key="2">
    <source>
        <dbReference type="ARBA" id="ARBA00022862"/>
    </source>
</evidence>
<evidence type="ECO:0000256" key="4">
    <source>
        <dbReference type="ARBA" id="ARBA00023157"/>
    </source>
</evidence>
<keyword evidence="4" id="KW-1015">Disulfide bond</keyword>
<dbReference type="GO" id="GO:0008379">
    <property type="term" value="F:thioredoxin peroxidase activity"/>
    <property type="evidence" value="ECO:0007669"/>
    <property type="project" value="TreeGrafter"/>
</dbReference>
<dbReference type="InterPro" id="IPR050924">
    <property type="entry name" value="Peroxiredoxin_BCP/PrxQ"/>
</dbReference>
<dbReference type="PANTHER" id="PTHR42801:SF4">
    <property type="entry name" value="AHPC_TSA FAMILY PROTEIN"/>
    <property type="match status" value="1"/>
</dbReference>
<dbReference type="Gene3D" id="3.40.30.10">
    <property type="entry name" value="Glutaredoxin"/>
    <property type="match status" value="1"/>
</dbReference>
<dbReference type="InterPro" id="IPR036249">
    <property type="entry name" value="Thioredoxin-like_sf"/>
</dbReference>
<keyword evidence="3" id="KW-0560">Oxidoreductase</keyword>
<dbReference type="AlphaFoldDB" id="A0A381TCP4"/>
<evidence type="ECO:0000256" key="3">
    <source>
        <dbReference type="ARBA" id="ARBA00023002"/>
    </source>
</evidence>
<dbReference type="GO" id="GO:0005737">
    <property type="term" value="C:cytoplasm"/>
    <property type="evidence" value="ECO:0007669"/>
    <property type="project" value="TreeGrafter"/>
</dbReference>
<feature type="domain" description="Alkyl hydroperoxide reductase subunit C/ Thiol specific antioxidant" evidence="6">
    <location>
        <begin position="3"/>
        <end position="70"/>
    </location>
</feature>
<evidence type="ECO:0000256" key="1">
    <source>
        <dbReference type="ARBA" id="ARBA00022559"/>
    </source>
</evidence>
<dbReference type="PANTHER" id="PTHR42801">
    <property type="entry name" value="THIOREDOXIN-DEPENDENT PEROXIDE REDUCTASE"/>
    <property type="match status" value="1"/>
</dbReference>
<accession>A0A381TCP4</accession>
<keyword evidence="1" id="KW-0575">Peroxidase</keyword>
<dbReference type="SUPFAM" id="SSF52833">
    <property type="entry name" value="Thioredoxin-like"/>
    <property type="match status" value="1"/>
</dbReference>
<keyword evidence="5" id="KW-0676">Redox-active center</keyword>
<evidence type="ECO:0000259" key="6">
    <source>
        <dbReference type="Pfam" id="PF00578"/>
    </source>
</evidence>
<dbReference type="Pfam" id="PF00578">
    <property type="entry name" value="AhpC-TSA"/>
    <property type="match status" value="1"/>
</dbReference>
<dbReference type="EMBL" id="UINC01004188">
    <property type="protein sequence ID" value="SVA12467.1"/>
    <property type="molecule type" value="Genomic_DNA"/>
</dbReference>
<dbReference type="GO" id="GO:0045454">
    <property type="term" value="P:cell redox homeostasis"/>
    <property type="evidence" value="ECO:0007669"/>
    <property type="project" value="TreeGrafter"/>
</dbReference>
<evidence type="ECO:0000313" key="7">
    <source>
        <dbReference type="EMBL" id="SVA12467.1"/>
    </source>
</evidence>